<dbReference type="Proteomes" id="UP000195667">
    <property type="component" value="Unassembled WGS sequence"/>
</dbReference>
<sequence length="38" mass="4592">MVGCDIDKNKTVLFRFLGDIAVYSLLTYNNYRLFRERF</sequence>
<evidence type="ECO:0000313" key="3">
    <source>
        <dbReference type="Proteomes" id="UP000195667"/>
    </source>
</evidence>
<keyword evidence="3" id="KW-1185">Reference proteome</keyword>
<reference evidence="3" key="1">
    <citation type="submission" date="2017-02" db="EMBL/GenBank/DDBJ databases">
        <authorList>
            <person name="Daims H."/>
        </authorList>
    </citation>
    <scope>NUCLEOTIDE SEQUENCE [LARGE SCALE GENOMIC DNA]</scope>
</reference>
<proteinExistence type="predicted"/>
<name>A0A1R4HFH7_9GAMM</name>
<feature type="transmembrane region" description="Helical" evidence="1">
    <location>
        <begin position="12"/>
        <end position="31"/>
    </location>
</feature>
<evidence type="ECO:0000256" key="1">
    <source>
        <dbReference type="SAM" id="Phobius"/>
    </source>
</evidence>
<keyword evidence="1" id="KW-1133">Transmembrane helix</keyword>
<accession>A0A1R4HFH7</accession>
<organism evidence="2 3">
    <name type="scientific">Crenothrix polyspora</name>
    <dbReference type="NCBI Taxonomy" id="360316"/>
    <lineage>
        <taxon>Bacteria</taxon>
        <taxon>Pseudomonadati</taxon>
        <taxon>Pseudomonadota</taxon>
        <taxon>Gammaproteobacteria</taxon>
        <taxon>Methylococcales</taxon>
        <taxon>Crenotrichaceae</taxon>
        <taxon>Crenothrix</taxon>
    </lineage>
</organism>
<keyword evidence="1" id="KW-0472">Membrane</keyword>
<gene>
    <name evidence="2" type="ORF">CRENPOLYSF1_610034</name>
</gene>
<protein>
    <submittedName>
        <fullName evidence="2">Uncharacterized protein</fullName>
    </submittedName>
</protein>
<dbReference type="EMBL" id="FUKI01000139">
    <property type="protein sequence ID" value="SJM94976.1"/>
    <property type="molecule type" value="Genomic_DNA"/>
</dbReference>
<keyword evidence="1" id="KW-0812">Transmembrane</keyword>
<dbReference type="AlphaFoldDB" id="A0A1R4HFH7"/>
<evidence type="ECO:0000313" key="2">
    <source>
        <dbReference type="EMBL" id="SJM94976.1"/>
    </source>
</evidence>